<dbReference type="AlphaFoldDB" id="A0A1H6PZ82"/>
<dbReference type="PANTHER" id="PTHR15301">
    <property type="entry name" value="INSULIN-INDUCED GENE 1"/>
    <property type="match status" value="1"/>
</dbReference>
<dbReference type="Proteomes" id="UP000182444">
    <property type="component" value="Chromosome 1A"/>
</dbReference>
<reference evidence="10 12" key="2">
    <citation type="submission" date="2018-07" db="EMBL/GenBank/DDBJ databases">
        <title>Draft Genome Assemblies for Five Robust Yarrowia lipolytica Strains Exhibiting High Lipid Production and Pentose Sugar Utilization and Sugar Alcohol Secretion from Undetoxified Lignocellulosic Biomass Hydrolysates.</title>
        <authorList>
            <consortium name="DOE Joint Genome Institute"/>
            <person name="Walker C."/>
            <person name="Ryu S."/>
            <person name="Na H."/>
            <person name="Zane M."/>
            <person name="LaButti K."/>
            <person name="Lipzen A."/>
            <person name="Haridas S."/>
            <person name="Barry K."/>
            <person name="Grigoriev I.V."/>
            <person name="Quarterman J."/>
            <person name="Slininger P."/>
            <person name="Dien B."/>
            <person name="Trinh C.T."/>
        </authorList>
    </citation>
    <scope>NUCLEOTIDE SEQUENCE [LARGE SCALE GENOMIC DNA]</scope>
    <source>
        <strain evidence="10 12">YB392</strain>
    </source>
</reference>
<evidence type="ECO:0000256" key="6">
    <source>
        <dbReference type="ARBA" id="ARBA00023136"/>
    </source>
</evidence>
<accession>A0A1H6PZ82</accession>
<protein>
    <submittedName>
        <fullName evidence="10">Insulin-induced protein-domain-containing protein</fullName>
    </submittedName>
</protein>
<dbReference type="PANTHER" id="PTHR15301:SF3">
    <property type="entry name" value="PROTEIN NSG1-RELATED"/>
    <property type="match status" value="1"/>
</dbReference>
<dbReference type="InterPro" id="IPR025929">
    <property type="entry name" value="INSIG_fam"/>
</dbReference>
<dbReference type="GeneID" id="2906341"/>
<evidence type="ECO:0000256" key="1">
    <source>
        <dbReference type="ARBA" id="ARBA00004477"/>
    </source>
</evidence>
<name>A0A1H6PZ82_YARLL</name>
<organism evidence="9 11">
    <name type="scientific">Yarrowia lipolytica</name>
    <name type="common">Candida lipolytica</name>
    <dbReference type="NCBI Taxonomy" id="4952"/>
    <lineage>
        <taxon>Eukaryota</taxon>
        <taxon>Fungi</taxon>
        <taxon>Dikarya</taxon>
        <taxon>Ascomycota</taxon>
        <taxon>Saccharomycotina</taxon>
        <taxon>Dipodascomycetes</taxon>
        <taxon>Dipodascales</taxon>
        <taxon>Dipodascales incertae sedis</taxon>
        <taxon>Yarrowia</taxon>
    </lineage>
</organism>
<feature type="transmembrane region" description="Helical" evidence="8">
    <location>
        <begin position="98"/>
        <end position="119"/>
    </location>
</feature>
<keyword evidence="4" id="KW-0256">Endoplasmic reticulum</keyword>
<dbReference type="GO" id="GO:0005789">
    <property type="term" value="C:endoplasmic reticulum membrane"/>
    <property type="evidence" value="ECO:0007669"/>
    <property type="project" value="UniProtKB-SubCell"/>
</dbReference>
<feature type="region of interest" description="Disordered" evidence="7">
    <location>
        <begin position="50"/>
        <end position="88"/>
    </location>
</feature>
<evidence type="ECO:0000256" key="5">
    <source>
        <dbReference type="ARBA" id="ARBA00022989"/>
    </source>
</evidence>
<sequence>MQSNDHSKSFLNLTTSTLFGVFGSQTNLSELNGEDSETVELGRLDAPEFAALRRDAQGPPKRRRSSFSYTKRAPSKRDSKPIKKPSKQTGFSFGNSPLFKTALLFVLGCGYGCVVHFLYEKQVGTRRDTDKLTLPMWGVHCVLLGLGLPLLDKYKPSTSAPAKGLQRIRAKNGGSSPNKKWGSLVRTVGAFLGVAYGVKNLNWHSTTEVAVIWALLNPFLWYLLDTTSNGFGLAAVSSLIGAAVMSAIGVIPVGLGEWAGLVWLASNLFCGAICFGNLGRIIDRK</sequence>
<proteinExistence type="inferred from homology"/>
<dbReference type="EMBL" id="CP017553">
    <property type="protein sequence ID" value="AOW00632.1"/>
    <property type="molecule type" value="Genomic_DNA"/>
</dbReference>
<evidence type="ECO:0000256" key="4">
    <source>
        <dbReference type="ARBA" id="ARBA00022824"/>
    </source>
</evidence>
<evidence type="ECO:0000313" key="12">
    <source>
        <dbReference type="Proteomes" id="UP000256601"/>
    </source>
</evidence>
<feature type="transmembrane region" description="Helical" evidence="8">
    <location>
        <begin position="261"/>
        <end position="282"/>
    </location>
</feature>
<keyword evidence="5 8" id="KW-1133">Transmembrane helix</keyword>
<gene>
    <name evidence="10" type="ORF">B0I71DRAFT_132021</name>
    <name evidence="9" type="ORF">YALI1_A14228g</name>
</gene>
<comment type="subcellular location">
    <subcellularLocation>
        <location evidence="1">Endoplasmic reticulum membrane</location>
        <topology evidence="1">Multi-pass membrane protein</topology>
    </subcellularLocation>
</comment>
<comment type="similarity">
    <text evidence="2">Belongs to the INSIG family.</text>
</comment>
<feature type="transmembrane region" description="Helical" evidence="8">
    <location>
        <begin position="204"/>
        <end position="224"/>
    </location>
</feature>
<keyword evidence="3 8" id="KW-0812">Transmembrane</keyword>
<dbReference type="KEGG" id="yli:2906341"/>
<dbReference type="EMBL" id="KZ858994">
    <property type="protein sequence ID" value="RDW25766.1"/>
    <property type="molecule type" value="Genomic_DNA"/>
</dbReference>
<reference evidence="9 11" key="1">
    <citation type="journal article" date="2016" name="PLoS ONE">
        <title>Sequence Assembly of Yarrowia lipolytica Strain W29/CLIB89 Shows Transposable Element Diversity.</title>
        <authorList>
            <person name="Magnan C."/>
            <person name="Yu J."/>
            <person name="Chang I."/>
            <person name="Jahn E."/>
            <person name="Kanomata Y."/>
            <person name="Wu J."/>
            <person name="Zeller M."/>
            <person name="Oakes M."/>
            <person name="Baldi P."/>
            <person name="Sandmeyer S."/>
        </authorList>
    </citation>
    <scope>NUCLEOTIDE SEQUENCE [LARGE SCALE GENOMIC DNA]</scope>
    <source>
        <strain evidence="9">CLIB89</strain>
        <strain evidence="11">CLIB89(W29)</strain>
    </source>
</reference>
<dbReference type="OMA" id="AGHQMET"/>
<evidence type="ECO:0000256" key="7">
    <source>
        <dbReference type="SAM" id="MobiDB-lite"/>
    </source>
</evidence>
<dbReference type="OrthoDB" id="205546at2759"/>
<evidence type="ECO:0000313" key="11">
    <source>
        <dbReference type="Proteomes" id="UP000182444"/>
    </source>
</evidence>
<dbReference type="Pfam" id="PF07281">
    <property type="entry name" value="INSIG"/>
    <property type="match status" value="1"/>
</dbReference>
<evidence type="ECO:0000313" key="9">
    <source>
        <dbReference type="EMBL" id="AOW00632.1"/>
    </source>
</evidence>
<evidence type="ECO:0000256" key="3">
    <source>
        <dbReference type="ARBA" id="ARBA00022692"/>
    </source>
</evidence>
<dbReference type="Proteomes" id="UP000256601">
    <property type="component" value="Unassembled WGS sequence"/>
</dbReference>
<evidence type="ECO:0000256" key="2">
    <source>
        <dbReference type="ARBA" id="ARBA00007475"/>
    </source>
</evidence>
<keyword evidence="6 8" id="KW-0472">Membrane</keyword>
<dbReference type="GO" id="GO:0016126">
    <property type="term" value="P:sterol biosynthetic process"/>
    <property type="evidence" value="ECO:0007669"/>
    <property type="project" value="TreeGrafter"/>
</dbReference>
<feature type="transmembrane region" description="Helical" evidence="8">
    <location>
        <begin position="134"/>
        <end position="151"/>
    </location>
</feature>
<dbReference type="eggNOG" id="ENOG502S4EI">
    <property type="taxonomic scope" value="Eukaryota"/>
</dbReference>
<dbReference type="VEuPathDB" id="FungiDB:YALI0_A14454g"/>
<dbReference type="RefSeq" id="XP_500057.1">
    <property type="nucleotide sequence ID" value="XM_500057.1"/>
</dbReference>
<dbReference type="VEuPathDB" id="FungiDB:YALI1_A14228g"/>
<evidence type="ECO:0000256" key="8">
    <source>
        <dbReference type="SAM" id="Phobius"/>
    </source>
</evidence>
<feature type="transmembrane region" description="Helical" evidence="8">
    <location>
        <begin position="231"/>
        <end position="255"/>
    </location>
</feature>
<evidence type="ECO:0000313" key="10">
    <source>
        <dbReference type="EMBL" id="RDW25766.1"/>
    </source>
</evidence>